<sequence length="198" mass="23348">MALDTLHFILTFAPITLSKITEMTLQWQNISDTEDLYFSQIWQIYQEAFPVTEKRNLQQQKRILKNQNYNLSAIFSSGAIAGLIGWWDFPSLRFIEHIAIAEKFRGGGLGSQFLNEFIEQNNKPILLEVEKPEDEISVRRIEFYKRLGFHLNIVDYLQPPYQKEQEPLPLFVMTYPKASSQQQIDVFVENHHQEIYFD</sequence>
<name>A0AAC9Z5G5_9FLAO</name>
<dbReference type="GO" id="GO:0016747">
    <property type="term" value="F:acyltransferase activity, transferring groups other than amino-acyl groups"/>
    <property type="evidence" value="ECO:0007669"/>
    <property type="project" value="InterPro"/>
</dbReference>
<evidence type="ECO:0000259" key="1">
    <source>
        <dbReference type="PROSITE" id="PS51186"/>
    </source>
</evidence>
<accession>A0AAC9Z5G5</accession>
<evidence type="ECO:0000313" key="2">
    <source>
        <dbReference type="EMBL" id="ATA94052.1"/>
    </source>
</evidence>
<proteinExistence type="predicted"/>
<dbReference type="Proteomes" id="UP000243753">
    <property type="component" value="Chromosome"/>
</dbReference>
<dbReference type="InterPro" id="IPR000182">
    <property type="entry name" value="GNAT_dom"/>
</dbReference>
<feature type="domain" description="N-acetyltransferase" evidence="1">
    <location>
        <begin position="28"/>
        <end position="178"/>
    </location>
</feature>
<organism evidence="2 3">
    <name type="scientific">Capnocytophaga canimorsus</name>
    <dbReference type="NCBI Taxonomy" id="28188"/>
    <lineage>
        <taxon>Bacteria</taxon>
        <taxon>Pseudomonadati</taxon>
        <taxon>Bacteroidota</taxon>
        <taxon>Flavobacteriia</taxon>
        <taxon>Flavobacteriales</taxon>
        <taxon>Flavobacteriaceae</taxon>
        <taxon>Capnocytophaga</taxon>
    </lineage>
</organism>
<protein>
    <submittedName>
        <fullName evidence="2">GNAT family N-acetyltransferase</fullName>
    </submittedName>
</protein>
<dbReference type="SUPFAM" id="SSF55729">
    <property type="entry name" value="Acyl-CoA N-acyltransferases (Nat)"/>
    <property type="match status" value="1"/>
</dbReference>
<dbReference type="Gene3D" id="3.40.630.30">
    <property type="match status" value="1"/>
</dbReference>
<dbReference type="CDD" id="cd04301">
    <property type="entry name" value="NAT_SF"/>
    <property type="match status" value="1"/>
</dbReference>
<dbReference type="InterPro" id="IPR016181">
    <property type="entry name" value="Acyl_CoA_acyltransferase"/>
</dbReference>
<evidence type="ECO:0000313" key="3">
    <source>
        <dbReference type="Proteomes" id="UP000243753"/>
    </source>
</evidence>
<dbReference type="EMBL" id="CP022389">
    <property type="protein sequence ID" value="ATA94052.1"/>
    <property type="molecule type" value="Genomic_DNA"/>
</dbReference>
<dbReference type="AlphaFoldDB" id="A0AAC9Z5G5"/>
<reference evidence="3" key="1">
    <citation type="submission" date="2017-06" db="EMBL/GenBank/DDBJ databases">
        <title>Capnocytophaga spp. assemblies.</title>
        <authorList>
            <person name="Gulvik C.A."/>
        </authorList>
    </citation>
    <scope>NUCLEOTIDE SEQUENCE [LARGE SCALE GENOMIC DNA]</scope>
    <source>
        <strain evidence="3">H3936</strain>
    </source>
</reference>
<gene>
    <name evidence="2" type="ORF">CGC54_06770</name>
</gene>
<dbReference type="PROSITE" id="PS51186">
    <property type="entry name" value="GNAT"/>
    <property type="match status" value="1"/>
</dbReference>
<dbReference type="Pfam" id="PF00583">
    <property type="entry name" value="Acetyltransf_1"/>
    <property type="match status" value="1"/>
</dbReference>